<feature type="domain" description="Flavoprotein" evidence="5">
    <location>
        <begin position="7"/>
        <end position="150"/>
    </location>
</feature>
<accession>A0A222P5G8</accession>
<evidence type="ECO:0000256" key="3">
    <source>
        <dbReference type="HAMAP-Rule" id="MF_02225"/>
    </source>
</evidence>
<reference evidence="7 8" key="1">
    <citation type="submission" date="2016-07" db="EMBL/GenBank/DDBJ databases">
        <authorList>
            <person name="Hassler H."/>
        </authorList>
    </citation>
    <scope>NUCLEOTIDE SEQUENCE [LARGE SCALE GENOMIC DNA]</scope>
    <source>
        <strain evidence="7 8">CDC-D5610</strain>
    </source>
</reference>
<dbReference type="OrthoDB" id="9802554at2"/>
<comment type="caution">
    <text evidence="3">Lacks conserved residue(s) required for the propagation of feature annotation.</text>
</comment>
<feature type="binding site" evidence="3">
    <location>
        <position position="289"/>
    </location>
    <ligand>
        <name>CTP</name>
        <dbReference type="ChEBI" id="CHEBI:37563"/>
    </ligand>
</feature>
<evidence type="ECO:0000256" key="2">
    <source>
        <dbReference type="ARBA" id="ARBA00023239"/>
    </source>
</evidence>
<comment type="cofactor">
    <cofactor evidence="3">
        <name>Mg(2+)</name>
        <dbReference type="ChEBI" id="CHEBI:18420"/>
    </cofactor>
</comment>
<dbReference type="KEGG" id="lcd:clem_12830"/>
<keyword evidence="3" id="KW-0479">Metal-binding</keyword>
<feature type="region of interest" description="Phosphopantothenate--cysteine ligase" evidence="3">
    <location>
        <begin position="191"/>
        <end position="406"/>
    </location>
</feature>
<keyword evidence="8" id="KW-1185">Reference proteome</keyword>
<dbReference type="Gene3D" id="3.40.50.1950">
    <property type="entry name" value="Flavin prenyltransferase-like"/>
    <property type="match status" value="1"/>
</dbReference>
<dbReference type="EC" id="4.1.1.36" evidence="3"/>
<keyword evidence="3 4" id="KW-0288">FMN</keyword>
<dbReference type="InterPro" id="IPR007085">
    <property type="entry name" value="DNA/pantothenate-metab_flavo_C"/>
</dbReference>
<comment type="pathway">
    <text evidence="3 4">Cofactor biosynthesis; coenzyme A biosynthesis; CoA from (R)-pantothenate: step 2/5.</text>
</comment>
<dbReference type="InterPro" id="IPR036551">
    <property type="entry name" value="Flavin_trans-like"/>
</dbReference>
<dbReference type="SUPFAM" id="SSF102645">
    <property type="entry name" value="CoaB-like"/>
    <property type="match status" value="1"/>
</dbReference>
<dbReference type="HAMAP" id="MF_02225">
    <property type="entry name" value="CoaBC"/>
    <property type="match status" value="1"/>
</dbReference>
<protein>
    <recommendedName>
        <fullName evidence="3">Coenzyme A biosynthesis bifunctional protein CoaBC</fullName>
    </recommendedName>
    <alternativeName>
        <fullName evidence="3">DNA/pantothenate metabolism flavoprotein</fullName>
    </alternativeName>
    <alternativeName>
        <fullName evidence="3">Phosphopantothenoylcysteine synthetase/decarboxylase</fullName>
        <shortName evidence="3">PPCS-PPCDC</shortName>
    </alternativeName>
    <domain>
        <recommendedName>
            <fullName evidence="3">Phosphopantothenoylcysteine decarboxylase</fullName>
            <shortName evidence="3">PPC decarboxylase</shortName>
            <shortName evidence="3">PPC-DC</shortName>
            <ecNumber evidence="3">4.1.1.36</ecNumber>
        </recommendedName>
        <alternativeName>
            <fullName evidence="3">CoaC</fullName>
        </alternativeName>
    </domain>
    <domain>
        <recommendedName>
            <fullName evidence="3">Phosphopantothenate--cysteine ligase</fullName>
            <ecNumber evidence="3">6.3.2.5</ecNumber>
        </recommendedName>
        <alternativeName>
            <fullName evidence="3">CoaB</fullName>
        </alternativeName>
        <alternativeName>
            <fullName evidence="3">Phosphopantothenoylcysteine synthetase</fullName>
            <shortName evidence="3">PPC synthetase</shortName>
            <shortName evidence="3">PPC-S</shortName>
        </alternativeName>
    </domain>
</protein>
<comment type="function">
    <text evidence="4">Catalyzes two steps in the biosynthesis of coenzyme A. In the first step cysteine is conjugated to 4'-phosphopantothenate to form 4-phosphopantothenoylcysteine, in the latter compound is decarboxylated to form 4'-phosphopantotheine.</text>
</comment>
<dbReference type="GO" id="GO:0071513">
    <property type="term" value="C:phosphopantothenoylcysteine decarboxylase complex"/>
    <property type="evidence" value="ECO:0007669"/>
    <property type="project" value="TreeGrafter"/>
</dbReference>
<keyword evidence="2 3" id="KW-0456">Lyase</keyword>
<evidence type="ECO:0000256" key="4">
    <source>
        <dbReference type="RuleBase" id="RU364078"/>
    </source>
</evidence>
<evidence type="ECO:0000313" key="8">
    <source>
        <dbReference type="Proteomes" id="UP000201728"/>
    </source>
</evidence>
<feature type="binding site" evidence="3">
    <location>
        <position position="279"/>
    </location>
    <ligand>
        <name>CTP</name>
        <dbReference type="ChEBI" id="CHEBI:37563"/>
    </ligand>
</feature>
<gene>
    <name evidence="3 7" type="primary">coaBC</name>
    <name evidence="7" type="ORF">clem_12830</name>
</gene>
<dbReference type="GO" id="GO:0046872">
    <property type="term" value="F:metal ion binding"/>
    <property type="evidence" value="ECO:0007669"/>
    <property type="project" value="UniProtKB-KW"/>
</dbReference>
<dbReference type="PANTHER" id="PTHR14359">
    <property type="entry name" value="HOMO-OLIGOMERIC FLAVIN CONTAINING CYS DECARBOXYLASE FAMILY"/>
    <property type="match status" value="1"/>
</dbReference>
<dbReference type="Pfam" id="PF04127">
    <property type="entry name" value="DFP"/>
    <property type="match status" value="1"/>
</dbReference>
<feature type="active site" description="Proton donor" evidence="3">
    <location>
        <position position="159"/>
    </location>
</feature>
<dbReference type="InterPro" id="IPR035929">
    <property type="entry name" value="CoaB-like_sf"/>
</dbReference>
<comment type="catalytic activity">
    <reaction evidence="3 4">
        <text>(R)-4'-phosphopantothenate + L-cysteine + CTP = N-[(R)-4-phosphopantothenoyl]-L-cysteine + CMP + diphosphate + H(+)</text>
        <dbReference type="Rhea" id="RHEA:19397"/>
        <dbReference type="ChEBI" id="CHEBI:10986"/>
        <dbReference type="ChEBI" id="CHEBI:15378"/>
        <dbReference type="ChEBI" id="CHEBI:33019"/>
        <dbReference type="ChEBI" id="CHEBI:35235"/>
        <dbReference type="ChEBI" id="CHEBI:37563"/>
        <dbReference type="ChEBI" id="CHEBI:59458"/>
        <dbReference type="ChEBI" id="CHEBI:60377"/>
        <dbReference type="EC" id="6.3.2.5"/>
    </reaction>
</comment>
<dbReference type="UniPathway" id="UPA00241">
    <property type="reaction ID" value="UER00353"/>
</dbReference>
<comment type="similarity">
    <text evidence="3 4">In the C-terminal section; belongs to the PPC synthetase family.</text>
</comment>
<feature type="binding site" evidence="3">
    <location>
        <position position="342"/>
    </location>
    <ligand>
        <name>CTP</name>
        <dbReference type="ChEBI" id="CHEBI:37563"/>
    </ligand>
</feature>
<feature type="binding site" evidence="3">
    <location>
        <position position="324"/>
    </location>
    <ligand>
        <name>CTP</name>
        <dbReference type="ChEBI" id="CHEBI:37563"/>
    </ligand>
</feature>
<keyword evidence="1 3" id="KW-0210">Decarboxylase</keyword>
<dbReference type="EMBL" id="CP016397">
    <property type="protein sequence ID" value="ASQ47100.1"/>
    <property type="molecule type" value="Genomic_DNA"/>
</dbReference>
<dbReference type="GO" id="GO:0004632">
    <property type="term" value="F:phosphopantothenate--cysteine ligase activity"/>
    <property type="evidence" value="ECO:0007669"/>
    <property type="project" value="UniProtKB-UniRule"/>
</dbReference>
<feature type="binding site" evidence="3">
    <location>
        <begin position="306"/>
        <end position="309"/>
    </location>
    <ligand>
        <name>CTP</name>
        <dbReference type="ChEBI" id="CHEBI:37563"/>
    </ligand>
</feature>
<dbReference type="GO" id="GO:0004633">
    <property type="term" value="F:phosphopantothenoylcysteine decarboxylase activity"/>
    <property type="evidence" value="ECO:0007669"/>
    <property type="project" value="UniProtKB-UniRule"/>
</dbReference>
<dbReference type="EC" id="6.3.2.5" evidence="3"/>
<feature type="domain" description="DNA/pantothenate metabolism flavoprotein C-terminal" evidence="6">
    <location>
        <begin position="186"/>
        <end position="393"/>
    </location>
</feature>
<proteinExistence type="inferred from homology"/>
<dbReference type="AlphaFoldDB" id="A0A222P5G8"/>
<sequence>MQDLANKKIVLGICGGIAAYKAAYLVRELTCLGADVRVVMTAAAQEFIAPLTLQALSGNEVRTTLFDEQAERAMGHIELARWADYFVIAPASANCLAKMANGLADDLLTTIYLVTETPVIICPAMNRSMWMHSATQLNCAVLKKRGAIIVGPEEGSQACGEEGFGRLSATESIINALRCHEINQLLEGQQLLITAGPTREAIDPVRYLSNHSSGKMGYALAKAAVLAGAKVILITGPTDLNPPAGVEIHCVESAQEMYNAVMANLQEGMIFIGTAAVADYTVASVASEKIKKKADDALTLQLTQTPDILAKVATSGKAAYVVGFAAETNDVIQHAHVKLKNKKADMIIANKVGSGLGFGADYNQVIVVTKDKQLELPYIHKTRLAARIIAILAATIQNDTSLNAEE</sequence>
<evidence type="ECO:0000256" key="1">
    <source>
        <dbReference type="ARBA" id="ARBA00022793"/>
    </source>
</evidence>
<dbReference type="Proteomes" id="UP000201728">
    <property type="component" value="Chromosome"/>
</dbReference>
<evidence type="ECO:0000313" key="7">
    <source>
        <dbReference type="EMBL" id="ASQ47100.1"/>
    </source>
</evidence>
<feature type="region of interest" description="Phosphopantothenoylcysteine decarboxylase" evidence="3">
    <location>
        <begin position="1"/>
        <end position="190"/>
    </location>
</feature>
<comment type="similarity">
    <text evidence="3 4">In the N-terminal section; belongs to the HFCD (homo-oligomeric flavin containing Cys decarboxylase) superfamily.</text>
</comment>
<dbReference type="RefSeq" id="WP_094091879.1">
    <property type="nucleotide sequence ID" value="NZ_CP016397.1"/>
</dbReference>
<keyword evidence="3 4" id="KW-0285">Flavoprotein</keyword>
<dbReference type="InterPro" id="IPR003382">
    <property type="entry name" value="Flavoprotein"/>
</dbReference>
<name>A0A222P5G8_9GAMM</name>
<dbReference type="GO" id="GO:0010181">
    <property type="term" value="F:FMN binding"/>
    <property type="evidence" value="ECO:0007669"/>
    <property type="project" value="UniProtKB-UniRule"/>
</dbReference>
<evidence type="ECO:0000259" key="5">
    <source>
        <dbReference type="Pfam" id="PF02441"/>
    </source>
</evidence>
<comment type="function">
    <text evidence="3">Catalyzes two sequential steps in the biosynthesis of coenzyme A. In the first step cysteine is conjugated to 4'-phosphopantothenate to form 4-phosphopantothenoylcysteine. In the second step the latter compound is decarboxylated to form 4'-phosphopantotheine.</text>
</comment>
<dbReference type="InterPro" id="IPR005252">
    <property type="entry name" value="CoaBC"/>
</dbReference>
<feature type="binding site" evidence="3">
    <location>
        <position position="338"/>
    </location>
    <ligand>
        <name>CTP</name>
        <dbReference type="ChEBI" id="CHEBI:37563"/>
    </ligand>
</feature>
<comment type="cofactor">
    <cofactor evidence="3">
        <name>FMN</name>
        <dbReference type="ChEBI" id="CHEBI:58210"/>
    </cofactor>
    <text evidence="3">Binds 1 FMN per subunit.</text>
</comment>
<dbReference type="PANTHER" id="PTHR14359:SF6">
    <property type="entry name" value="PHOSPHOPANTOTHENOYLCYSTEINE DECARBOXYLASE"/>
    <property type="match status" value="1"/>
</dbReference>
<dbReference type="NCBIfam" id="TIGR00521">
    <property type="entry name" value="coaBC_dfp"/>
    <property type="match status" value="1"/>
</dbReference>
<keyword evidence="3" id="KW-0460">Magnesium</keyword>
<comment type="catalytic activity">
    <reaction evidence="3 4">
        <text>N-[(R)-4-phosphopantothenoyl]-L-cysteine + H(+) = (R)-4'-phosphopantetheine + CO2</text>
        <dbReference type="Rhea" id="RHEA:16793"/>
        <dbReference type="ChEBI" id="CHEBI:15378"/>
        <dbReference type="ChEBI" id="CHEBI:16526"/>
        <dbReference type="ChEBI" id="CHEBI:59458"/>
        <dbReference type="ChEBI" id="CHEBI:61723"/>
        <dbReference type="EC" id="4.1.1.36"/>
    </reaction>
</comment>
<dbReference type="GO" id="GO:0015941">
    <property type="term" value="P:pantothenate catabolic process"/>
    <property type="evidence" value="ECO:0007669"/>
    <property type="project" value="InterPro"/>
</dbReference>
<keyword evidence="3" id="KW-0511">Multifunctional enzyme</keyword>
<evidence type="ECO:0000259" key="6">
    <source>
        <dbReference type="Pfam" id="PF04127"/>
    </source>
</evidence>
<dbReference type="SUPFAM" id="SSF52507">
    <property type="entry name" value="Homo-oligomeric flavin-containing Cys decarboxylases, HFCD"/>
    <property type="match status" value="1"/>
</dbReference>
<dbReference type="Pfam" id="PF02441">
    <property type="entry name" value="Flavoprotein"/>
    <property type="match status" value="1"/>
</dbReference>
<dbReference type="GO" id="GO:0015937">
    <property type="term" value="P:coenzyme A biosynthetic process"/>
    <property type="evidence" value="ECO:0007669"/>
    <property type="project" value="UniProtKB-UniRule"/>
</dbReference>
<keyword evidence="3 4" id="KW-0436">Ligase</keyword>
<dbReference type="Gene3D" id="3.40.50.10300">
    <property type="entry name" value="CoaB-like"/>
    <property type="match status" value="1"/>
</dbReference>
<comment type="pathway">
    <text evidence="3 4">Cofactor biosynthesis; coenzyme A biosynthesis; CoA from (R)-pantothenate: step 3/5.</text>
</comment>
<organism evidence="7 8">
    <name type="scientific">Legionella clemsonensis</name>
    <dbReference type="NCBI Taxonomy" id="1867846"/>
    <lineage>
        <taxon>Bacteria</taxon>
        <taxon>Pseudomonadati</taxon>
        <taxon>Pseudomonadota</taxon>
        <taxon>Gammaproteobacteria</taxon>
        <taxon>Legionellales</taxon>
        <taxon>Legionellaceae</taxon>
        <taxon>Legionella</taxon>
    </lineage>
</organism>